<sequence>MAEISASMVKELRERTGAGMMDCKKALAEVNGDMNKAIEFLREKGLAAAAKKAGRIAAEGIVESYIHGGGRIGVLVEVNCETDFVAKNEDFRGLARDIAMQIAAAKPEYVRKEEVPSEAIEKEREILRAQALNEGKPEKIVDKMVEGRIEKYYKEVCLLEQPFIKDSDKTVQQVINEVIAKIGEKIDVRRFTRYEMGEGLQKRSDDFAAEVAAQIKC</sequence>
<protein>
    <recommendedName>
        <fullName evidence="2 6">Elongation factor Ts</fullName>
        <shortName evidence="6">EF-Ts</shortName>
    </recommendedName>
</protein>
<dbReference type="NCBIfam" id="TIGR00116">
    <property type="entry name" value="tsf"/>
    <property type="match status" value="2"/>
</dbReference>
<evidence type="ECO:0000313" key="11">
    <source>
        <dbReference type="Proteomes" id="UP001172911"/>
    </source>
</evidence>
<evidence type="ECO:0000256" key="3">
    <source>
        <dbReference type="ARBA" id="ARBA00022768"/>
    </source>
</evidence>
<keyword evidence="4 6" id="KW-0648">Protein biosynthesis</keyword>
<feature type="domain" description="Translation elongation factor EFTs/EF1B dimerisation" evidence="9">
    <location>
        <begin position="29"/>
        <end position="198"/>
    </location>
</feature>
<dbReference type="GO" id="GO:0005737">
    <property type="term" value="C:cytoplasm"/>
    <property type="evidence" value="ECO:0007669"/>
    <property type="project" value="UniProtKB-SubCell"/>
</dbReference>
<dbReference type="InterPro" id="IPR001816">
    <property type="entry name" value="Transl_elong_EFTs/EF1B"/>
</dbReference>
<keyword evidence="3 6" id="KW-0251">Elongation factor</keyword>
<organism evidence="10 11">
    <name type="scientific">Desulforamulus aquiferis</name>
    <dbReference type="NCBI Taxonomy" id="1397668"/>
    <lineage>
        <taxon>Bacteria</taxon>
        <taxon>Bacillati</taxon>
        <taxon>Bacillota</taxon>
        <taxon>Clostridia</taxon>
        <taxon>Eubacteriales</taxon>
        <taxon>Peptococcaceae</taxon>
        <taxon>Desulforamulus</taxon>
    </lineage>
</organism>
<dbReference type="InterPro" id="IPR009060">
    <property type="entry name" value="UBA-like_sf"/>
</dbReference>
<dbReference type="Gene3D" id="3.30.479.20">
    <property type="entry name" value="Elongation factor Ts, dimerisation domain"/>
    <property type="match status" value="1"/>
</dbReference>
<dbReference type="Gene3D" id="1.10.8.10">
    <property type="entry name" value="DNA helicase RuvA subunit, C-terminal domain"/>
    <property type="match status" value="1"/>
</dbReference>
<comment type="subcellular location">
    <subcellularLocation>
        <location evidence="6 8">Cytoplasm</location>
    </subcellularLocation>
</comment>
<accession>A0AAW7ZD37</accession>
<evidence type="ECO:0000256" key="1">
    <source>
        <dbReference type="ARBA" id="ARBA00005532"/>
    </source>
</evidence>
<dbReference type="Pfam" id="PF00889">
    <property type="entry name" value="EF_TS"/>
    <property type="match status" value="1"/>
</dbReference>
<evidence type="ECO:0000256" key="7">
    <source>
        <dbReference type="RuleBase" id="RU000642"/>
    </source>
</evidence>
<reference evidence="10" key="2">
    <citation type="submission" date="2023-03" db="EMBL/GenBank/DDBJ databases">
        <authorList>
            <person name="Zhang Z."/>
        </authorList>
    </citation>
    <scope>NUCLEOTIDE SEQUENCE</scope>
    <source>
        <strain evidence="10">DSA</strain>
    </source>
</reference>
<comment type="similarity">
    <text evidence="1 6 7">Belongs to the EF-Ts family.</text>
</comment>
<dbReference type="InterPro" id="IPR036402">
    <property type="entry name" value="EF-Ts_dimer_sf"/>
</dbReference>
<comment type="caution">
    <text evidence="10">The sequence shown here is derived from an EMBL/GenBank/DDBJ whole genome shotgun (WGS) entry which is preliminary data.</text>
</comment>
<dbReference type="PANTHER" id="PTHR11741:SF0">
    <property type="entry name" value="ELONGATION FACTOR TS, MITOCHONDRIAL"/>
    <property type="match status" value="1"/>
</dbReference>
<gene>
    <name evidence="6 10" type="primary">tsf</name>
    <name evidence="10" type="ORF">P6N53_07525</name>
</gene>
<dbReference type="InterPro" id="IPR018101">
    <property type="entry name" value="Transl_elong_Ts_CS"/>
</dbReference>
<evidence type="ECO:0000256" key="2">
    <source>
        <dbReference type="ARBA" id="ARBA00016956"/>
    </source>
</evidence>
<dbReference type="PANTHER" id="PTHR11741">
    <property type="entry name" value="ELONGATION FACTOR TS"/>
    <property type="match status" value="1"/>
</dbReference>
<proteinExistence type="inferred from homology"/>
<dbReference type="Gene3D" id="1.10.286.20">
    <property type="match status" value="1"/>
</dbReference>
<dbReference type="InterPro" id="IPR014039">
    <property type="entry name" value="Transl_elong_EFTs/EF1B_dimer"/>
</dbReference>
<dbReference type="SUPFAM" id="SSF46934">
    <property type="entry name" value="UBA-like"/>
    <property type="match status" value="1"/>
</dbReference>
<dbReference type="EMBL" id="JARPTC010000010">
    <property type="protein sequence ID" value="MDO7787064.1"/>
    <property type="molecule type" value="Genomic_DNA"/>
</dbReference>
<dbReference type="AlphaFoldDB" id="A0AAW7ZD37"/>
<dbReference type="Proteomes" id="UP001172911">
    <property type="component" value="Unassembled WGS sequence"/>
</dbReference>
<name>A0AAW7ZD37_9FIRM</name>
<evidence type="ECO:0000259" key="9">
    <source>
        <dbReference type="Pfam" id="PF00889"/>
    </source>
</evidence>
<dbReference type="PROSITE" id="PS01126">
    <property type="entry name" value="EF_TS_1"/>
    <property type="match status" value="1"/>
</dbReference>
<dbReference type="CDD" id="cd14275">
    <property type="entry name" value="UBA_EF-Ts"/>
    <property type="match status" value="1"/>
</dbReference>
<evidence type="ECO:0000256" key="8">
    <source>
        <dbReference type="RuleBase" id="RU000643"/>
    </source>
</evidence>
<feature type="region of interest" description="Involved in Mg(2+) ion dislocation from EF-Tu" evidence="6">
    <location>
        <begin position="82"/>
        <end position="85"/>
    </location>
</feature>
<dbReference type="HAMAP" id="MF_00050">
    <property type="entry name" value="EF_Ts"/>
    <property type="match status" value="1"/>
</dbReference>
<evidence type="ECO:0000313" key="10">
    <source>
        <dbReference type="EMBL" id="MDO7787064.1"/>
    </source>
</evidence>
<dbReference type="PROSITE" id="PS01127">
    <property type="entry name" value="EF_TS_2"/>
    <property type="match status" value="1"/>
</dbReference>
<keyword evidence="6" id="KW-0963">Cytoplasm</keyword>
<evidence type="ECO:0000256" key="4">
    <source>
        <dbReference type="ARBA" id="ARBA00022917"/>
    </source>
</evidence>
<evidence type="ECO:0000256" key="5">
    <source>
        <dbReference type="ARBA" id="ARBA00025453"/>
    </source>
</evidence>
<dbReference type="FunFam" id="1.10.286.20:FF:000001">
    <property type="entry name" value="Elongation factor Ts"/>
    <property type="match status" value="1"/>
</dbReference>
<dbReference type="RefSeq" id="WP_304542185.1">
    <property type="nucleotide sequence ID" value="NZ_JARPTC010000010.1"/>
</dbReference>
<dbReference type="FunFam" id="1.10.8.10:FF:000001">
    <property type="entry name" value="Elongation factor Ts"/>
    <property type="match status" value="1"/>
</dbReference>
<comment type="function">
    <text evidence="5 6 7">Associates with the EF-Tu.GDP complex and induces the exchange of GDP to GTP. It remains bound to the aminoacyl-tRNA.EF-Tu.GTP complex up to the GTP hydrolysis stage on the ribosome.</text>
</comment>
<evidence type="ECO:0000256" key="6">
    <source>
        <dbReference type="HAMAP-Rule" id="MF_00050"/>
    </source>
</evidence>
<reference evidence="10" key="1">
    <citation type="journal article" date="2023" name="J. Hazard. Mater.">
        <title>Anaerobic biodegradation of pyrene and benzo[a]pyrene by a new sulfate-reducing Desulforamulus aquiferis strain DSA.</title>
        <authorList>
            <person name="Zhang Z."/>
            <person name="Sun J."/>
            <person name="Gong X."/>
            <person name="Wang C."/>
            <person name="Wang H."/>
        </authorList>
    </citation>
    <scope>NUCLEOTIDE SEQUENCE</scope>
    <source>
        <strain evidence="10">DSA</strain>
    </source>
</reference>
<dbReference type="SUPFAM" id="SSF54713">
    <property type="entry name" value="Elongation factor Ts (EF-Ts), dimerisation domain"/>
    <property type="match status" value="1"/>
</dbReference>
<dbReference type="GO" id="GO:0003746">
    <property type="term" value="F:translation elongation factor activity"/>
    <property type="evidence" value="ECO:0007669"/>
    <property type="project" value="UniProtKB-UniRule"/>
</dbReference>
<keyword evidence="11" id="KW-1185">Reference proteome</keyword>